<sequence>MTTTTRNNAYRNHRASGRAGTQCEQILALLRRSRVPLLRAEVAGNLGMFQSSVCGRLDELRAAGAVIVAEKRLNPATGVECDTYRAALLWDETEAGQVDLFAGVAA</sequence>
<organism evidence="1 2">
    <name type="scientific">Microvirgula aerodenitrificans</name>
    <dbReference type="NCBI Taxonomy" id="57480"/>
    <lineage>
        <taxon>Bacteria</taxon>
        <taxon>Pseudomonadati</taxon>
        <taxon>Pseudomonadota</taxon>
        <taxon>Betaproteobacteria</taxon>
        <taxon>Neisseriales</taxon>
        <taxon>Aquaspirillaceae</taxon>
        <taxon>Microvirgula</taxon>
    </lineage>
</organism>
<dbReference type="RefSeq" id="WP_107890161.1">
    <property type="nucleotide sequence ID" value="NZ_CP028519.1"/>
</dbReference>
<dbReference type="EMBL" id="CP028519">
    <property type="protein sequence ID" value="AVY95770.1"/>
    <property type="molecule type" value="Genomic_DNA"/>
</dbReference>
<accession>A0A2S0PEF8</accession>
<proteinExistence type="predicted"/>
<dbReference type="Proteomes" id="UP000244173">
    <property type="component" value="Chromosome"/>
</dbReference>
<evidence type="ECO:0000313" key="1">
    <source>
        <dbReference type="EMBL" id="AVY95770.1"/>
    </source>
</evidence>
<dbReference type="KEGG" id="maer:DAI18_18260"/>
<gene>
    <name evidence="1" type="ORF">DAI18_18260</name>
</gene>
<evidence type="ECO:0008006" key="3">
    <source>
        <dbReference type="Google" id="ProtNLM"/>
    </source>
</evidence>
<keyword evidence="2" id="KW-1185">Reference proteome</keyword>
<dbReference type="AlphaFoldDB" id="A0A2S0PEF8"/>
<evidence type="ECO:0000313" key="2">
    <source>
        <dbReference type="Proteomes" id="UP000244173"/>
    </source>
</evidence>
<name>A0A2S0PEF8_9NEIS</name>
<protein>
    <recommendedName>
        <fullName evidence="3">Transcriptional regulator</fullName>
    </recommendedName>
</protein>
<reference evidence="1 2" key="1">
    <citation type="submission" date="2018-04" db="EMBL/GenBank/DDBJ databases">
        <title>Denitrifier Microvirgula.</title>
        <authorList>
            <person name="Anderson E."/>
            <person name="Jang J."/>
            <person name="Ishii S."/>
        </authorList>
    </citation>
    <scope>NUCLEOTIDE SEQUENCE [LARGE SCALE GENOMIC DNA]</scope>
    <source>
        <strain evidence="1 2">BE2.4</strain>
    </source>
</reference>
<dbReference type="STRING" id="1122240.GCA_000620105_00855"/>